<protein>
    <submittedName>
        <fullName evidence="2">Uncharacterized protein</fullName>
    </submittedName>
</protein>
<reference evidence="2" key="1">
    <citation type="submission" date="2020-04" db="EMBL/GenBank/DDBJ databases">
        <title>Draft genome resource of the tomato pathogen Pseudocercospora fuligena.</title>
        <authorList>
            <person name="Zaccaron A."/>
        </authorList>
    </citation>
    <scope>NUCLEOTIDE SEQUENCE</scope>
    <source>
        <strain evidence="2">PF001</strain>
    </source>
</reference>
<evidence type="ECO:0000313" key="3">
    <source>
        <dbReference type="Proteomes" id="UP000660729"/>
    </source>
</evidence>
<gene>
    <name evidence="2" type="ORF">HII31_11406</name>
</gene>
<proteinExistence type="predicted"/>
<evidence type="ECO:0000256" key="1">
    <source>
        <dbReference type="SAM" id="MobiDB-lite"/>
    </source>
</evidence>
<organism evidence="2 3">
    <name type="scientific">Pseudocercospora fuligena</name>
    <dbReference type="NCBI Taxonomy" id="685502"/>
    <lineage>
        <taxon>Eukaryota</taxon>
        <taxon>Fungi</taxon>
        <taxon>Dikarya</taxon>
        <taxon>Ascomycota</taxon>
        <taxon>Pezizomycotina</taxon>
        <taxon>Dothideomycetes</taxon>
        <taxon>Dothideomycetidae</taxon>
        <taxon>Mycosphaerellales</taxon>
        <taxon>Mycosphaerellaceae</taxon>
        <taxon>Pseudocercospora</taxon>
    </lineage>
</organism>
<feature type="region of interest" description="Disordered" evidence="1">
    <location>
        <begin position="1"/>
        <end position="30"/>
    </location>
</feature>
<keyword evidence="3" id="KW-1185">Reference proteome</keyword>
<dbReference type="EMBL" id="JABCIY010000231">
    <property type="protein sequence ID" value="KAF7187318.1"/>
    <property type="molecule type" value="Genomic_DNA"/>
</dbReference>
<dbReference type="AlphaFoldDB" id="A0A8H6VCL3"/>
<accession>A0A8H6VCL3</accession>
<evidence type="ECO:0000313" key="2">
    <source>
        <dbReference type="EMBL" id="KAF7187318.1"/>
    </source>
</evidence>
<feature type="compositionally biased region" description="Polar residues" evidence="1">
    <location>
        <begin position="1"/>
        <end position="13"/>
    </location>
</feature>
<sequence>MGTAYLNTTSPTTVEDVGGLEGQGHPPERGDWDDLFRDAAQRKLHNMAPEEVLGGLPSAEDNFMRSEVESGV</sequence>
<name>A0A8H6VCL3_9PEZI</name>
<dbReference type="Proteomes" id="UP000660729">
    <property type="component" value="Unassembled WGS sequence"/>
</dbReference>
<comment type="caution">
    <text evidence="2">The sequence shown here is derived from an EMBL/GenBank/DDBJ whole genome shotgun (WGS) entry which is preliminary data.</text>
</comment>